<accession>A0A8D9PEU0</accession>
<name>A0A8D9PEU0_9VIRU</name>
<organism evidence="1">
    <name type="scientific">Bacteriophage sp</name>
    <dbReference type="NCBI Taxonomy" id="38018"/>
    <lineage>
        <taxon>Viruses</taxon>
    </lineage>
</organism>
<sequence length="103" mass="11210">MQKSWNKFVAGLLVIVAFVAILALSGCNNSKNSIGADVDSVPVGFTDTGYMVKNEQNRVYHIVSDMNGWLYYCSDVEGNLTPVLSVIGTPTKDTTPFEEMNNG</sequence>
<reference evidence="1" key="1">
    <citation type="journal article" date="2021" name="Proc. Natl. Acad. Sci. U.S.A.">
        <title>A Catalog of Tens of Thousands of Viruses from Human Metagenomes Reveals Hidden Associations with Chronic Diseases.</title>
        <authorList>
            <person name="Tisza M.J."/>
            <person name="Buck C.B."/>
        </authorList>
    </citation>
    <scope>NUCLEOTIDE SEQUENCE</scope>
    <source>
        <strain evidence="1">CtOZu12</strain>
    </source>
</reference>
<evidence type="ECO:0008006" key="2">
    <source>
        <dbReference type="Google" id="ProtNLM"/>
    </source>
</evidence>
<evidence type="ECO:0000313" key="1">
    <source>
        <dbReference type="EMBL" id="DAD55956.1"/>
    </source>
</evidence>
<dbReference type="PROSITE" id="PS51257">
    <property type="entry name" value="PROKAR_LIPOPROTEIN"/>
    <property type="match status" value="1"/>
</dbReference>
<proteinExistence type="predicted"/>
<protein>
    <recommendedName>
        <fullName evidence="2">Lipoprotein</fullName>
    </recommendedName>
</protein>
<dbReference type="EMBL" id="BK029940">
    <property type="protein sequence ID" value="DAD55956.1"/>
    <property type="molecule type" value="Genomic_DNA"/>
</dbReference>